<feature type="region of interest" description="Disordered" evidence="1">
    <location>
        <begin position="93"/>
        <end position="124"/>
    </location>
</feature>
<dbReference type="EMBL" id="CM029054">
    <property type="protein sequence ID" value="KAG2538543.1"/>
    <property type="molecule type" value="Genomic_DNA"/>
</dbReference>
<gene>
    <name evidence="2" type="ORF">PVAP13_9NG319514</name>
</gene>
<organism evidence="2 3">
    <name type="scientific">Panicum virgatum</name>
    <name type="common">Blackwell switchgrass</name>
    <dbReference type="NCBI Taxonomy" id="38727"/>
    <lineage>
        <taxon>Eukaryota</taxon>
        <taxon>Viridiplantae</taxon>
        <taxon>Streptophyta</taxon>
        <taxon>Embryophyta</taxon>
        <taxon>Tracheophyta</taxon>
        <taxon>Spermatophyta</taxon>
        <taxon>Magnoliopsida</taxon>
        <taxon>Liliopsida</taxon>
        <taxon>Poales</taxon>
        <taxon>Poaceae</taxon>
        <taxon>PACMAD clade</taxon>
        <taxon>Panicoideae</taxon>
        <taxon>Panicodae</taxon>
        <taxon>Paniceae</taxon>
        <taxon>Panicinae</taxon>
        <taxon>Panicum</taxon>
        <taxon>Panicum sect. Hiantes</taxon>
    </lineage>
</organism>
<sequence>MGESGSSDKATDANMSLSPPSKQNQAARSGVRYALLKDWIEERNAAAGASIAPCKIEEALPSATASGCTGSPLQATVARAPSPAARRANCLLASQGERRRKGNTAASSRRGARRRGCGARRPPPLLAATAQAGRLRLRCSPERVGRGGGLCSTSQCADPAGVLAVGDALARGHWPPERRGRRTMAAAPGGGKAWPGRSPEPCPPGRRSGAGRRAHGSAVDKRRRCARRSPPPLAAAAAATGKRDGAGRMRAGLAPHRCAPPFAPCRPPARARRPPPWPELEGRALDVGEGREDVRAPPWSGGRGGCWD</sequence>
<keyword evidence="3" id="KW-1185">Reference proteome</keyword>
<feature type="compositionally biased region" description="Basic and acidic residues" evidence="1">
    <location>
        <begin position="280"/>
        <end position="295"/>
    </location>
</feature>
<feature type="compositionally biased region" description="Basic residues" evidence="1">
    <location>
        <begin position="209"/>
        <end position="227"/>
    </location>
</feature>
<evidence type="ECO:0000256" key="1">
    <source>
        <dbReference type="SAM" id="MobiDB-lite"/>
    </source>
</evidence>
<reference evidence="2" key="1">
    <citation type="submission" date="2020-05" db="EMBL/GenBank/DDBJ databases">
        <title>WGS assembly of Panicum virgatum.</title>
        <authorList>
            <person name="Lovell J.T."/>
            <person name="Jenkins J."/>
            <person name="Shu S."/>
            <person name="Juenger T.E."/>
            <person name="Schmutz J."/>
        </authorList>
    </citation>
    <scope>NUCLEOTIDE SEQUENCE</scope>
    <source>
        <strain evidence="2">AP13</strain>
    </source>
</reference>
<protein>
    <submittedName>
        <fullName evidence="2">Uncharacterized protein</fullName>
    </submittedName>
</protein>
<proteinExistence type="predicted"/>
<dbReference type="AlphaFoldDB" id="A0A8T0MPX1"/>
<comment type="caution">
    <text evidence="2">The sequence shown here is derived from an EMBL/GenBank/DDBJ whole genome shotgun (WGS) entry which is preliminary data.</text>
</comment>
<feature type="compositionally biased region" description="Polar residues" evidence="1">
    <location>
        <begin position="1"/>
        <end position="27"/>
    </location>
</feature>
<feature type="region of interest" description="Disordered" evidence="1">
    <location>
        <begin position="173"/>
        <end position="308"/>
    </location>
</feature>
<accession>A0A8T0MPX1</accession>
<feature type="region of interest" description="Disordered" evidence="1">
    <location>
        <begin position="1"/>
        <end position="29"/>
    </location>
</feature>
<evidence type="ECO:0000313" key="2">
    <source>
        <dbReference type="EMBL" id="KAG2538543.1"/>
    </source>
</evidence>
<dbReference type="Proteomes" id="UP000823388">
    <property type="component" value="Chromosome 9N"/>
</dbReference>
<name>A0A8T0MPX1_PANVG</name>
<evidence type="ECO:0000313" key="3">
    <source>
        <dbReference type="Proteomes" id="UP000823388"/>
    </source>
</evidence>